<evidence type="ECO:0000313" key="2">
    <source>
        <dbReference type="EMBL" id="CAB5194807.1"/>
    </source>
</evidence>
<organism evidence="2">
    <name type="scientific">uncultured Caudovirales phage</name>
    <dbReference type="NCBI Taxonomy" id="2100421"/>
    <lineage>
        <taxon>Viruses</taxon>
        <taxon>Duplodnaviria</taxon>
        <taxon>Heunggongvirae</taxon>
        <taxon>Uroviricota</taxon>
        <taxon>Caudoviricetes</taxon>
        <taxon>Peduoviridae</taxon>
        <taxon>Maltschvirus</taxon>
        <taxon>Maltschvirus maltsch</taxon>
    </lineage>
</organism>
<protein>
    <submittedName>
        <fullName evidence="2">Uncharacterized protein</fullName>
    </submittedName>
</protein>
<reference evidence="2" key="1">
    <citation type="submission" date="2020-05" db="EMBL/GenBank/DDBJ databases">
        <authorList>
            <person name="Chiriac C."/>
            <person name="Salcher M."/>
            <person name="Ghai R."/>
            <person name="Kavagutti S V."/>
        </authorList>
    </citation>
    <scope>NUCLEOTIDE SEQUENCE</scope>
</reference>
<evidence type="ECO:0000256" key="1">
    <source>
        <dbReference type="SAM" id="Phobius"/>
    </source>
</evidence>
<keyword evidence="1" id="KW-0472">Membrane</keyword>
<feature type="transmembrane region" description="Helical" evidence="1">
    <location>
        <begin position="15"/>
        <end position="33"/>
    </location>
</feature>
<name>A0A6J7WB60_9CAUD</name>
<dbReference type="EMBL" id="LR798216">
    <property type="protein sequence ID" value="CAB5194807.1"/>
    <property type="molecule type" value="Genomic_DNA"/>
</dbReference>
<keyword evidence="1" id="KW-1133">Transmembrane helix</keyword>
<proteinExistence type="predicted"/>
<accession>A0A6J7WB60</accession>
<keyword evidence="1" id="KW-0812">Transmembrane</keyword>
<sequence length="57" mass="6305">MYLYVSLKPQTMKKLNALLTISSVLIASSSLFFAMFGQFQAMLLGLSISLALTLFIK</sequence>
<gene>
    <name evidence="2" type="ORF">UFOVP174_33</name>
</gene>